<evidence type="ECO:0000313" key="5">
    <source>
        <dbReference type="EMBL" id="GGL43171.1"/>
    </source>
</evidence>
<dbReference type="InterPro" id="IPR044398">
    <property type="entry name" value="Globin-sensor_dom"/>
</dbReference>
<evidence type="ECO:0000256" key="2">
    <source>
        <dbReference type="ARBA" id="ARBA00029447"/>
    </source>
</evidence>
<dbReference type="InterPro" id="IPR012292">
    <property type="entry name" value="Globin/Proto"/>
</dbReference>
<comment type="caution">
    <text evidence="5">The sequence shown here is derived from an EMBL/GenBank/DDBJ whole genome shotgun (WGS) entry which is preliminary data.</text>
</comment>
<dbReference type="Gene3D" id="1.10.287.950">
    <property type="entry name" value="Methyl-accepting chemotaxis protein"/>
    <property type="match status" value="1"/>
</dbReference>
<feature type="domain" description="Methyl-accepting transducer" evidence="4">
    <location>
        <begin position="212"/>
        <end position="418"/>
    </location>
</feature>
<dbReference type="GO" id="GO:0006935">
    <property type="term" value="P:chemotaxis"/>
    <property type="evidence" value="ECO:0007669"/>
    <property type="project" value="InterPro"/>
</dbReference>
<comment type="similarity">
    <text evidence="2">Belongs to the methyl-accepting chemotaxis (MCP) protein family.</text>
</comment>
<evidence type="ECO:0000313" key="6">
    <source>
        <dbReference type="Proteomes" id="UP000654670"/>
    </source>
</evidence>
<dbReference type="CDD" id="cd01068">
    <property type="entry name" value="globin_sensor"/>
    <property type="match status" value="1"/>
</dbReference>
<dbReference type="PANTHER" id="PTHR32089">
    <property type="entry name" value="METHYL-ACCEPTING CHEMOTAXIS PROTEIN MCPB"/>
    <property type="match status" value="1"/>
</dbReference>
<keyword evidence="1 3" id="KW-0807">Transducer</keyword>
<gene>
    <name evidence="5" type="primary">hemAT</name>
    <name evidence="5" type="ORF">GCM10007968_03860</name>
</gene>
<dbReference type="Gene3D" id="1.10.490.10">
    <property type="entry name" value="Globins"/>
    <property type="match status" value="1"/>
</dbReference>
<reference evidence="5" key="2">
    <citation type="submission" date="2020-09" db="EMBL/GenBank/DDBJ databases">
        <authorList>
            <person name="Sun Q."/>
            <person name="Ohkuma M."/>
        </authorList>
    </citation>
    <scope>NUCLEOTIDE SEQUENCE</scope>
    <source>
        <strain evidence="5">JCM 15325</strain>
    </source>
</reference>
<dbReference type="EMBL" id="BMOK01000001">
    <property type="protein sequence ID" value="GGL43171.1"/>
    <property type="molecule type" value="Genomic_DNA"/>
</dbReference>
<dbReference type="GO" id="GO:0007165">
    <property type="term" value="P:signal transduction"/>
    <property type="evidence" value="ECO:0007669"/>
    <property type="project" value="UniProtKB-KW"/>
</dbReference>
<dbReference type="Proteomes" id="UP000654670">
    <property type="component" value="Unassembled WGS sequence"/>
</dbReference>
<protein>
    <submittedName>
        <fullName evidence="5">Heme-based aerotactic transducer HemAT</fullName>
    </submittedName>
</protein>
<keyword evidence="6" id="KW-1185">Reference proteome</keyword>
<evidence type="ECO:0000256" key="1">
    <source>
        <dbReference type="ARBA" id="ARBA00023224"/>
    </source>
</evidence>
<dbReference type="PRINTS" id="PR00260">
    <property type="entry name" value="CHEMTRNSDUCR"/>
</dbReference>
<dbReference type="PROSITE" id="PS50111">
    <property type="entry name" value="CHEMOTAXIS_TRANSDUC_2"/>
    <property type="match status" value="1"/>
</dbReference>
<dbReference type="SUPFAM" id="SSF58104">
    <property type="entry name" value="Methyl-accepting chemotaxis protein (MCP) signaling domain"/>
    <property type="match status" value="1"/>
</dbReference>
<dbReference type="AlphaFoldDB" id="A0A917RX11"/>
<dbReference type="Pfam" id="PF11563">
    <property type="entry name" value="Protoglobin"/>
    <property type="match status" value="1"/>
</dbReference>
<dbReference type="InterPro" id="IPR004089">
    <property type="entry name" value="MCPsignal_dom"/>
</dbReference>
<dbReference type="RefSeq" id="WP_229727427.1">
    <property type="nucleotide sequence ID" value="NZ_BMOK01000001.1"/>
</dbReference>
<accession>A0A917RX11</accession>
<evidence type="ECO:0000259" key="4">
    <source>
        <dbReference type="PROSITE" id="PS50111"/>
    </source>
</evidence>
<dbReference type="Pfam" id="PF00015">
    <property type="entry name" value="MCPsignal"/>
    <property type="match status" value="1"/>
</dbReference>
<dbReference type="InterPro" id="IPR004090">
    <property type="entry name" value="Chemotax_Me-accpt_rcpt"/>
</dbReference>
<reference evidence="5" key="1">
    <citation type="journal article" date="2014" name="Int. J. Syst. Evol. Microbiol.">
        <title>Complete genome sequence of Corynebacterium casei LMG S-19264T (=DSM 44701T), isolated from a smear-ripened cheese.</title>
        <authorList>
            <consortium name="US DOE Joint Genome Institute (JGI-PGF)"/>
            <person name="Walter F."/>
            <person name="Albersmeier A."/>
            <person name="Kalinowski J."/>
            <person name="Ruckert C."/>
        </authorList>
    </citation>
    <scope>NUCLEOTIDE SEQUENCE</scope>
    <source>
        <strain evidence="5">JCM 15325</strain>
    </source>
</reference>
<dbReference type="SMART" id="SM00283">
    <property type="entry name" value="MA"/>
    <property type="match status" value="1"/>
</dbReference>
<proteinExistence type="inferred from homology"/>
<dbReference type="GO" id="GO:0019825">
    <property type="term" value="F:oxygen binding"/>
    <property type="evidence" value="ECO:0007669"/>
    <property type="project" value="InterPro"/>
</dbReference>
<name>A0A917RX11_9BACL</name>
<evidence type="ECO:0000256" key="3">
    <source>
        <dbReference type="PROSITE-ProRule" id="PRU00284"/>
    </source>
</evidence>
<dbReference type="InterPro" id="IPR039379">
    <property type="entry name" value="Protoglobin_sensor_dom"/>
</dbReference>
<sequence>MFFKKSEEAVYDWLEKAKSEKVSVTVKDSKVLEKLRMLDLTDGDLQLLKLLRPFVQKEIDIISKDFYNSFYKIEPLRQIIDKHSSVEKLSRTLAAHVMELFSGVIDEAFLERRFRVGKMHYIIALSPSYYMGTFQNLQNSLCRVVFQSVGDFSATERIIRAIHKIISFEQQIVLEAYDLEYSQNLKREYEGGREDLRSAIVHVGDSLTALADQTRETVSALSEHFQSVRASSAKSNRETQTAKAQASEGQTQLERLFSQVTAANQSIVEMGRMVGRLEESSQEIGRVTILVREISEQTNILALNSAIEAARAGEYGKGFAVVSQEIRKLAEETNNAMAQISDLIDKSVNVTSHVVGSLNETTGIIEKGMEESKQTADKFRDIISSVDRNSRLSAEIDKNMDELVGITGKLGTGTETLSVSLEQLKNSL</sequence>
<organism evidence="5 6">
    <name type="scientific">Sporolactobacillus putidus</name>
    <dbReference type="NCBI Taxonomy" id="492735"/>
    <lineage>
        <taxon>Bacteria</taxon>
        <taxon>Bacillati</taxon>
        <taxon>Bacillota</taxon>
        <taxon>Bacilli</taxon>
        <taxon>Bacillales</taxon>
        <taxon>Sporolactobacillaceae</taxon>
        <taxon>Sporolactobacillus</taxon>
    </lineage>
</organism>
<dbReference type="SUPFAM" id="SSF46458">
    <property type="entry name" value="Globin-like"/>
    <property type="match status" value="1"/>
</dbReference>
<dbReference type="GO" id="GO:0016020">
    <property type="term" value="C:membrane"/>
    <property type="evidence" value="ECO:0007669"/>
    <property type="project" value="InterPro"/>
</dbReference>
<dbReference type="GO" id="GO:0020037">
    <property type="term" value="F:heme binding"/>
    <property type="evidence" value="ECO:0007669"/>
    <property type="project" value="InterPro"/>
</dbReference>
<dbReference type="GO" id="GO:0004888">
    <property type="term" value="F:transmembrane signaling receptor activity"/>
    <property type="evidence" value="ECO:0007669"/>
    <property type="project" value="InterPro"/>
</dbReference>
<dbReference type="PANTHER" id="PTHR32089:SF112">
    <property type="entry name" value="LYSOZYME-LIKE PROTEIN-RELATED"/>
    <property type="match status" value="1"/>
</dbReference>
<dbReference type="InterPro" id="IPR009050">
    <property type="entry name" value="Globin-like_sf"/>
</dbReference>